<keyword evidence="3" id="KW-1185">Reference proteome</keyword>
<reference evidence="2" key="2">
    <citation type="submission" date="2025-09" db="UniProtKB">
        <authorList>
            <consortium name="Ensembl"/>
        </authorList>
    </citation>
    <scope>IDENTIFICATION</scope>
</reference>
<feature type="compositionally biased region" description="Basic and acidic residues" evidence="1">
    <location>
        <begin position="122"/>
        <end position="134"/>
    </location>
</feature>
<evidence type="ECO:0000313" key="3">
    <source>
        <dbReference type="Proteomes" id="UP000694385"/>
    </source>
</evidence>
<feature type="compositionally biased region" description="Polar residues" evidence="1">
    <location>
        <begin position="144"/>
        <end position="157"/>
    </location>
</feature>
<dbReference type="Ensembl" id="ENSJJAT00000026829.1">
    <property type="protein sequence ID" value="ENSJJAP00000020283.1"/>
    <property type="gene ID" value="ENSJJAG00000020998.1"/>
</dbReference>
<reference evidence="2" key="1">
    <citation type="submission" date="2025-08" db="UniProtKB">
        <authorList>
            <consortium name="Ensembl"/>
        </authorList>
    </citation>
    <scope>IDENTIFICATION</scope>
</reference>
<gene>
    <name evidence="2" type="primary">Brca1</name>
</gene>
<organism evidence="2 3">
    <name type="scientific">Jaculus jaculus</name>
    <name type="common">Lesser Egyptian jerboa</name>
    <dbReference type="NCBI Taxonomy" id="51337"/>
    <lineage>
        <taxon>Eukaryota</taxon>
        <taxon>Metazoa</taxon>
        <taxon>Chordata</taxon>
        <taxon>Craniata</taxon>
        <taxon>Vertebrata</taxon>
        <taxon>Euteleostomi</taxon>
        <taxon>Mammalia</taxon>
        <taxon>Eutheria</taxon>
        <taxon>Euarchontoglires</taxon>
        <taxon>Glires</taxon>
        <taxon>Rodentia</taxon>
        <taxon>Myomorpha</taxon>
        <taxon>Dipodoidea</taxon>
        <taxon>Dipodidae</taxon>
        <taxon>Dipodinae</taxon>
        <taxon>Jaculus</taxon>
    </lineage>
</organism>
<dbReference type="GeneTree" id="ENSGT00440000034289"/>
<name>A0A8C5LAG2_JACJA</name>
<dbReference type="Proteomes" id="UP000694385">
    <property type="component" value="Unassembled WGS sequence"/>
</dbReference>
<feature type="region of interest" description="Disordered" evidence="1">
    <location>
        <begin position="59"/>
        <end position="82"/>
    </location>
</feature>
<feature type="compositionally biased region" description="Polar residues" evidence="1">
    <location>
        <begin position="98"/>
        <end position="110"/>
    </location>
</feature>
<protein>
    <submittedName>
        <fullName evidence="2">Breast cancer 1, early onset</fullName>
    </submittedName>
</protein>
<dbReference type="AlphaFoldDB" id="A0A8C5LAG2"/>
<evidence type="ECO:0000313" key="2">
    <source>
        <dbReference type="Ensembl" id="ENSJJAP00000020283.1"/>
    </source>
</evidence>
<accession>A0A8C5LAG2</accession>
<feature type="compositionally biased region" description="Polar residues" evidence="1">
    <location>
        <begin position="166"/>
        <end position="176"/>
    </location>
</feature>
<feature type="compositionally biased region" description="Polar residues" evidence="1">
    <location>
        <begin position="60"/>
        <end position="72"/>
    </location>
</feature>
<feature type="region of interest" description="Disordered" evidence="1">
    <location>
        <begin position="94"/>
        <end position="176"/>
    </location>
</feature>
<proteinExistence type="predicted"/>
<evidence type="ECO:0000256" key="1">
    <source>
        <dbReference type="SAM" id="MobiDB-lite"/>
    </source>
</evidence>
<sequence>TEGLKHPPRHQLSHIQEANIEMEESEVDTQFLQNTFHTSKRQSFALFSNPRNPEEYTAASVHSTSLKKQSPEVTLECEHKEESKISETALRIAGKSGMPQSPSLKQSISPIRSPAKSRWKKPLSEERSDRHSWSPEKAVGNEMIVQNSNAMQNNSRENAYKEAGSGSINEVGSSAN</sequence>